<evidence type="ECO:0000313" key="2">
    <source>
        <dbReference type="Proteomes" id="UP000297555"/>
    </source>
</evidence>
<name>A0A4Y8VIA6_9PSED</name>
<organism evidence="1 2">
    <name type="scientific">Pseudomonas kribbensis</name>
    <dbReference type="NCBI Taxonomy" id="1628086"/>
    <lineage>
        <taxon>Bacteria</taxon>
        <taxon>Pseudomonadati</taxon>
        <taxon>Pseudomonadota</taxon>
        <taxon>Gammaproteobacteria</taxon>
        <taxon>Pseudomonadales</taxon>
        <taxon>Pseudomonadaceae</taxon>
        <taxon>Pseudomonas</taxon>
    </lineage>
</organism>
<accession>A0A4Y8VIA6</accession>
<comment type="caution">
    <text evidence="1">The sequence shown here is derived from an EMBL/GenBank/DDBJ whole genome shotgun (WGS) entry which is preliminary data.</text>
</comment>
<evidence type="ECO:0008006" key="3">
    <source>
        <dbReference type="Google" id="ProtNLM"/>
    </source>
</evidence>
<dbReference type="AlphaFoldDB" id="A0A4Y8VIA6"/>
<dbReference type="EMBL" id="SPDQ01000015">
    <property type="protein sequence ID" value="TFH80169.1"/>
    <property type="molecule type" value="Genomic_DNA"/>
</dbReference>
<dbReference type="Proteomes" id="UP000297555">
    <property type="component" value="Unassembled WGS sequence"/>
</dbReference>
<gene>
    <name evidence="1" type="ORF">E4J90_14890</name>
</gene>
<protein>
    <recommendedName>
        <fullName evidence="3">Glycoside hydrolase</fullName>
    </recommendedName>
</protein>
<dbReference type="OrthoDB" id="4047605at2"/>
<proteinExistence type="predicted"/>
<sequence>MLLGSTAFATEQPAKNYIYFPYREANGSNIKADKALSDPRFAGAQIVYTWRSLEPVKDQYDFSAIRQDLAYLNSMDKKLWIQLQEKSFQPNVRNVPDYLLHDPIYNGGVLKQSMLSAPERDPDKPESDDEYGWSAKMWEKPVRDRFQKLIAALGKELDGRIEGINFSESSIEIGVEQPDGTTLFPKDFDPKVYVDSINSNMQTLSRAFRKSTPMVYLNFLPGEWLPWQDKGYMRSLFDEARKLKMGVGGPDLMPYRKSHMAQTYGFFKAYPNTLVKGMAVQDGNLRQINPRTGKKNTVADIIEFSRNYLELDYIFWVEDEPYFTDEVLKQLPH</sequence>
<evidence type="ECO:0000313" key="1">
    <source>
        <dbReference type="EMBL" id="TFH80169.1"/>
    </source>
</evidence>
<reference evidence="1 2" key="1">
    <citation type="submission" date="2019-03" db="EMBL/GenBank/DDBJ databases">
        <title>Draft genome sequence of humic substances-degrading Pseudomonas kribbensis CHA-19 from forest soil.</title>
        <authorList>
            <person name="Kim D."/>
        </authorList>
    </citation>
    <scope>NUCLEOTIDE SEQUENCE [LARGE SCALE GENOMIC DNA]</scope>
    <source>
        <strain evidence="1 2">CHA-19</strain>
    </source>
</reference>